<dbReference type="EMBL" id="JAGJCB010000014">
    <property type="protein sequence ID" value="MBP0904845.1"/>
    <property type="molecule type" value="Genomic_DNA"/>
</dbReference>
<sequence>MSEEKELKFSKNEKVRVWMLKMKEVLQDENTTLLSDKDIFYLVNDLVGKNFRISMSYFEFLKSPNQDNKRSISNLQYLTDEEKEDFINTLNVGRVKQKMNLTAKAFDDDKKNAYPYLWALERKNSHLQLKQNHLSIGNGNITLQIEGSDKNIIDLVDIDYEEVQEEKLLITKKGKDDDISETNSSI</sequence>
<keyword evidence="2" id="KW-1185">Reference proteome</keyword>
<name>A0ABS4BW79_9FLAO</name>
<accession>A0ABS4BW79</accession>
<proteinExistence type="predicted"/>
<dbReference type="Proteomes" id="UP000670776">
    <property type="component" value="Unassembled WGS sequence"/>
</dbReference>
<evidence type="ECO:0000313" key="2">
    <source>
        <dbReference type="Proteomes" id="UP000670776"/>
    </source>
</evidence>
<evidence type="ECO:0000313" key="1">
    <source>
        <dbReference type="EMBL" id="MBP0904845.1"/>
    </source>
</evidence>
<dbReference type="RefSeq" id="WP_209655737.1">
    <property type="nucleotide sequence ID" value="NZ_JAGJCB010000014.1"/>
</dbReference>
<gene>
    <name evidence="1" type="ORF">J8H85_13470</name>
</gene>
<organism evidence="1 2">
    <name type="scientific">Mariniflexile gromovii</name>
    <dbReference type="NCBI Taxonomy" id="362523"/>
    <lineage>
        <taxon>Bacteria</taxon>
        <taxon>Pseudomonadati</taxon>
        <taxon>Bacteroidota</taxon>
        <taxon>Flavobacteriia</taxon>
        <taxon>Flavobacteriales</taxon>
        <taxon>Flavobacteriaceae</taxon>
        <taxon>Mariniflexile</taxon>
    </lineage>
</organism>
<comment type="caution">
    <text evidence="1">The sequence shown here is derived from an EMBL/GenBank/DDBJ whole genome shotgun (WGS) entry which is preliminary data.</text>
</comment>
<reference evidence="1 2" key="1">
    <citation type="submission" date="2021-04" db="EMBL/GenBank/DDBJ databases">
        <title>Mariniflexile gromovii gen. nov., sp. nov., a gliding bacterium isolated from the sea urchin Strongylocentrotus intermedius.</title>
        <authorList>
            <person name="Ko S."/>
            <person name="Le V."/>
            <person name="Ahn C.-Y."/>
            <person name="Oh H.-M."/>
        </authorList>
    </citation>
    <scope>NUCLEOTIDE SEQUENCE [LARGE SCALE GENOMIC DNA]</scope>
    <source>
        <strain evidence="1 2">KCTC 12570</strain>
    </source>
</reference>
<protein>
    <submittedName>
        <fullName evidence="1">Uncharacterized protein</fullName>
    </submittedName>
</protein>